<dbReference type="AlphaFoldDB" id="A0AAV2JWP6"/>
<dbReference type="Proteomes" id="UP001497482">
    <property type="component" value="Chromosome 15"/>
</dbReference>
<evidence type="ECO:0000313" key="2">
    <source>
        <dbReference type="EMBL" id="CAL1581178.1"/>
    </source>
</evidence>
<accession>A0AAV2JWP6</accession>
<keyword evidence="3" id="KW-1185">Reference proteome</keyword>
<name>A0AAV2JWP6_KNICA</name>
<feature type="compositionally biased region" description="Polar residues" evidence="1">
    <location>
        <begin position="68"/>
        <end position="78"/>
    </location>
</feature>
<dbReference type="EMBL" id="OZ035837">
    <property type="protein sequence ID" value="CAL1581178.1"/>
    <property type="molecule type" value="Genomic_DNA"/>
</dbReference>
<organism evidence="2 3">
    <name type="scientific">Knipowitschia caucasica</name>
    <name type="common">Caucasian dwarf goby</name>
    <name type="synonym">Pomatoschistus caucasicus</name>
    <dbReference type="NCBI Taxonomy" id="637954"/>
    <lineage>
        <taxon>Eukaryota</taxon>
        <taxon>Metazoa</taxon>
        <taxon>Chordata</taxon>
        <taxon>Craniata</taxon>
        <taxon>Vertebrata</taxon>
        <taxon>Euteleostomi</taxon>
        <taxon>Actinopterygii</taxon>
        <taxon>Neopterygii</taxon>
        <taxon>Teleostei</taxon>
        <taxon>Neoteleostei</taxon>
        <taxon>Acanthomorphata</taxon>
        <taxon>Gobiaria</taxon>
        <taxon>Gobiiformes</taxon>
        <taxon>Gobioidei</taxon>
        <taxon>Gobiidae</taxon>
        <taxon>Gobiinae</taxon>
        <taxon>Knipowitschia</taxon>
    </lineage>
</organism>
<evidence type="ECO:0000313" key="3">
    <source>
        <dbReference type="Proteomes" id="UP001497482"/>
    </source>
</evidence>
<dbReference type="Gene3D" id="3.30.230.10">
    <property type="match status" value="1"/>
</dbReference>
<reference evidence="2 3" key="1">
    <citation type="submission" date="2024-04" db="EMBL/GenBank/DDBJ databases">
        <authorList>
            <person name="Waldvogel A.-M."/>
            <person name="Schoenle A."/>
        </authorList>
    </citation>
    <scope>NUCLEOTIDE SEQUENCE [LARGE SCALE GENOMIC DNA]</scope>
</reference>
<proteinExistence type="predicted"/>
<sequence>MADLRSALVATLGPSTVSQLQLLQHQSKDPQMVLEGFFPKPGAEVCSSSERSFIYINDRPVQHRDISKVSQGHQQGTKGTPARYHRDTSKVPQGHLQGITGTPARYHRDTCKVSQGHQQGTTGPLLGWFLM</sequence>
<protein>
    <submittedName>
        <fullName evidence="2">Uncharacterized protein</fullName>
    </submittedName>
</protein>
<gene>
    <name evidence="2" type="ORF">KC01_LOCUS11945</name>
</gene>
<dbReference type="InterPro" id="IPR014721">
    <property type="entry name" value="Ribsml_uS5_D2-typ_fold_subgr"/>
</dbReference>
<evidence type="ECO:0000256" key="1">
    <source>
        <dbReference type="SAM" id="MobiDB-lite"/>
    </source>
</evidence>
<feature type="region of interest" description="Disordered" evidence="1">
    <location>
        <begin position="66"/>
        <end position="104"/>
    </location>
</feature>